<accession>A0ACC2UFE5</accession>
<comment type="caution">
    <text evidence="1">The sequence shown here is derived from an EMBL/GenBank/DDBJ whole genome shotgun (WGS) entry which is preliminary data.</text>
</comment>
<name>A0ACC2UFE5_9FUNG</name>
<keyword evidence="2" id="KW-1185">Reference proteome</keyword>
<dbReference type="EMBL" id="QTSX02000752">
    <property type="protein sequence ID" value="KAJ9085624.1"/>
    <property type="molecule type" value="Genomic_DNA"/>
</dbReference>
<evidence type="ECO:0000313" key="2">
    <source>
        <dbReference type="Proteomes" id="UP001165960"/>
    </source>
</evidence>
<reference evidence="1" key="1">
    <citation type="submission" date="2022-04" db="EMBL/GenBank/DDBJ databases">
        <title>Genome of the entomopathogenic fungus Entomophthora muscae.</title>
        <authorList>
            <person name="Elya C."/>
            <person name="Lovett B.R."/>
            <person name="Lee E."/>
            <person name="Macias A.M."/>
            <person name="Hajek A.E."/>
            <person name="De Bivort B.L."/>
            <person name="Kasson M.T."/>
            <person name="De Fine Licht H.H."/>
            <person name="Stajich J.E."/>
        </authorList>
    </citation>
    <scope>NUCLEOTIDE SEQUENCE</scope>
    <source>
        <strain evidence="1">Berkeley</strain>
    </source>
</reference>
<gene>
    <name evidence="1" type="ORF">DSO57_1011997</name>
</gene>
<protein>
    <submittedName>
        <fullName evidence="1">Uncharacterized protein</fullName>
    </submittedName>
</protein>
<dbReference type="Proteomes" id="UP001165960">
    <property type="component" value="Unassembled WGS sequence"/>
</dbReference>
<organism evidence="1 2">
    <name type="scientific">Entomophthora muscae</name>
    <dbReference type="NCBI Taxonomy" id="34485"/>
    <lineage>
        <taxon>Eukaryota</taxon>
        <taxon>Fungi</taxon>
        <taxon>Fungi incertae sedis</taxon>
        <taxon>Zoopagomycota</taxon>
        <taxon>Entomophthoromycotina</taxon>
        <taxon>Entomophthoromycetes</taxon>
        <taxon>Entomophthorales</taxon>
        <taxon>Entomophthoraceae</taxon>
        <taxon>Entomophthora</taxon>
    </lineage>
</organism>
<evidence type="ECO:0000313" key="1">
    <source>
        <dbReference type="EMBL" id="KAJ9085624.1"/>
    </source>
</evidence>
<sequence length="392" mass="43586">MKFLWILGFVSALRVPVGDFLFEKQKILDKFRFPRNSWNLGIRPEMPRHLGNVSRVVSPGGKFVFELGSGESPRQVHELKTALQIASGFIENGLLFNTQIKVHVNHGNYYAGVGVQGKYQPPSKIGLCQPVKYKEAGKGGVRPDYPQALEIQKGASRSKTHDAEMFVKACDNCVYPGSYGEDKQSIDIVDIIIHELSHGLGFTSNFASGSMCGQGGLIIWTGSAGGYPFKYIPESLFDTHLYTDEISLHAKLQELHSPPSSNQLNTNDICSHTTVSELIRLLATPNSIYFKTTKGSHVYVETGPNVGGSRASHIDTKKYHMTQDSLMIPYATMHGHTLKNFTRPEDWSTAPLGKLTLEVFETLGYTVNLNPDPNRSQLALYLQMKKHLFNHS</sequence>
<proteinExistence type="predicted"/>